<evidence type="ECO:0000256" key="4">
    <source>
        <dbReference type="ARBA" id="ARBA00023136"/>
    </source>
</evidence>
<organism evidence="8 9">
    <name type="scientific">Adiantum capillus-veneris</name>
    <name type="common">Maidenhair fern</name>
    <dbReference type="NCBI Taxonomy" id="13818"/>
    <lineage>
        <taxon>Eukaryota</taxon>
        <taxon>Viridiplantae</taxon>
        <taxon>Streptophyta</taxon>
        <taxon>Embryophyta</taxon>
        <taxon>Tracheophyta</taxon>
        <taxon>Polypodiopsida</taxon>
        <taxon>Polypodiidae</taxon>
        <taxon>Polypodiales</taxon>
        <taxon>Pteridineae</taxon>
        <taxon>Pteridaceae</taxon>
        <taxon>Vittarioideae</taxon>
        <taxon>Adiantum</taxon>
    </lineage>
</organism>
<feature type="compositionally biased region" description="Gly residues" evidence="5">
    <location>
        <begin position="195"/>
        <end position="206"/>
    </location>
</feature>
<evidence type="ECO:0000313" key="9">
    <source>
        <dbReference type="Proteomes" id="UP000886520"/>
    </source>
</evidence>
<evidence type="ECO:0000256" key="5">
    <source>
        <dbReference type="SAM" id="MobiDB-lite"/>
    </source>
</evidence>
<keyword evidence="9" id="KW-1185">Reference proteome</keyword>
<dbReference type="GO" id="GO:0071709">
    <property type="term" value="P:membrane assembly"/>
    <property type="evidence" value="ECO:0007669"/>
    <property type="project" value="TreeGrafter"/>
</dbReference>
<dbReference type="InterPro" id="IPR050846">
    <property type="entry name" value="TLCD"/>
</dbReference>
<comment type="subcellular location">
    <subcellularLocation>
        <location evidence="1">Membrane</location>
        <topology evidence="1">Multi-pass membrane protein</topology>
    </subcellularLocation>
</comment>
<keyword evidence="2 6" id="KW-0812">Transmembrane</keyword>
<dbReference type="InterPro" id="IPR006634">
    <property type="entry name" value="TLC-dom"/>
</dbReference>
<evidence type="ECO:0000256" key="1">
    <source>
        <dbReference type="ARBA" id="ARBA00004141"/>
    </source>
</evidence>
<sequence>MGIGNTSCSNARNHLSLVDENSGRFYINGKTYFRKEMRAFLWHLYNPWAPSLLVHHAVLLVCFTLALYREVTINYLILTLFCELHSIFLHSRRVLRMAGVRKEGSWPVKIEWSFNWITFLTSRIAMHVLITCKLIKDICIKLSERRGVPGGRKQRLLKSKELTDTTVFRVNDVKNSKKNVVIIDDGDDEEEVQDGGEGPIDGCGGH</sequence>
<evidence type="ECO:0000256" key="2">
    <source>
        <dbReference type="ARBA" id="ARBA00022692"/>
    </source>
</evidence>
<feature type="transmembrane region" description="Helical" evidence="6">
    <location>
        <begin position="75"/>
        <end position="94"/>
    </location>
</feature>
<feature type="region of interest" description="Disordered" evidence="5">
    <location>
        <begin position="187"/>
        <end position="206"/>
    </location>
</feature>
<dbReference type="PANTHER" id="PTHR13439">
    <property type="entry name" value="CT120 PROTEIN"/>
    <property type="match status" value="1"/>
</dbReference>
<feature type="domain" description="TLC" evidence="7">
    <location>
        <begin position="50"/>
        <end position="136"/>
    </location>
</feature>
<evidence type="ECO:0000313" key="8">
    <source>
        <dbReference type="EMBL" id="KAI5060411.1"/>
    </source>
</evidence>
<comment type="caution">
    <text evidence="8">The sequence shown here is derived from an EMBL/GenBank/DDBJ whole genome shotgun (WGS) entry which is preliminary data.</text>
</comment>
<dbReference type="PANTHER" id="PTHR13439:SF4">
    <property type="entry name" value="TLC DOMAIN-CONTAINING PROTEIN"/>
    <property type="match status" value="1"/>
</dbReference>
<dbReference type="AlphaFoldDB" id="A0A9D4U2H7"/>
<dbReference type="Pfam" id="PF03798">
    <property type="entry name" value="TRAM_LAG1_CLN8"/>
    <property type="match status" value="1"/>
</dbReference>
<evidence type="ECO:0000256" key="3">
    <source>
        <dbReference type="ARBA" id="ARBA00022989"/>
    </source>
</evidence>
<proteinExistence type="predicted"/>
<evidence type="ECO:0000259" key="7">
    <source>
        <dbReference type="Pfam" id="PF03798"/>
    </source>
</evidence>
<accession>A0A9D4U2H7</accession>
<dbReference type="GO" id="GO:0097035">
    <property type="term" value="P:regulation of membrane lipid distribution"/>
    <property type="evidence" value="ECO:0007669"/>
    <property type="project" value="TreeGrafter"/>
</dbReference>
<dbReference type="GO" id="GO:0005886">
    <property type="term" value="C:plasma membrane"/>
    <property type="evidence" value="ECO:0007669"/>
    <property type="project" value="TreeGrafter"/>
</dbReference>
<keyword evidence="3 6" id="KW-1133">Transmembrane helix</keyword>
<evidence type="ECO:0000256" key="6">
    <source>
        <dbReference type="SAM" id="Phobius"/>
    </source>
</evidence>
<keyword evidence="4 6" id="KW-0472">Membrane</keyword>
<gene>
    <name evidence="8" type="ORF">GOP47_0024831</name>
</gene>
<dbReference type="GO" id="GO:0055091">
    <property type="term" value="P:phospholipid homeostasis"/>
    <property type="evidence" value="ECO:0007669"/>
    <property type="project" value="TreeGrafter"/>
</dbReference>
<feature type="transmembrane region" description="Helical" evidence="6">
    <location>
        <begin position="48"/>
        <end position="68"/>
    </location>
</feature>
<dbReference type="Proteomes" id="UP000886520">
    <property type="component" value="Chromosome 24"/>
</dbReference>
<dbReference type="GO" id="GO:0007009">
    <property type="term" value="P:plasma membrane organization"/>
    <property type="evidence" value="ECO:0007669"/>
    <property type="project" value="TreeGrafter"/>
</dbReference>
<reference evidence="8" key="1">
    <citation type="submission" date="2021-01" db="EMBL/GenBank/DDBJ databases">
        <title>Adiantum capillus-veneris genome.</title>
        <authorList>
            <person name="Fang Y."/>
            <person name="Liao Q."/>
        </authorList>
    </citation>
    <scope>NUCLEOTIDE SEQUENCE</scope>
    <source>
        <strain evidence="8">H3</strain>
        <tissue evidence="8">Leaf</tissue>
    </source>
</reference>
<name>A0A9D4U2H7_ADICA</name>
<dbReference type="EMBL" id="JABFUD020000024">
    <property type="protein sequence ID" value="KAI5060411.1"/>
    <property type="molecule type" value="Genomic_DNA"/>
</dbReference>
<dbReference type="OrthoDB" id="10266980at2759"/>
<protein>
    <recommendedName>
        <fullName evidence="7">TLC domain-containing protein</fullName>
    </recommendedName>
</protein>